<sequence length="168" mass="18144">MREAATWVPEFWDSSGLIYRGTDRIGFMLRFLVTSLVNAVGLFVATQLIPQVNVVPYGGAGIWETIGTFLLLGGLFGIVNAVVSPVIKVLAAPLYIITFGLIAFVINGAMLLLVSWLSRQIGVDVISIEGFTEEGLTIASLGWAILAAIVMALASFVTRFVLRILKIK</sequence>
<keyword evidence="1" id="KW-0812">Transmembrane</keyword>
<dbReference type="PANTHER" id="PTHR37309">
    <property type="entry name" value="SLR0284 PROTEIN"/>
    <property type="match status" value="1"/>
</dbReference>
<dbReference type="Pfam" id="PF04020">
    <property type="entry name" value="Phage_holin_4_2"/>
    <property type="match status" value="1"/>
</dbReference>
<keyword evidence="1" id="KW-0472">Membrane</keyword>
<dbReference type="AlphaFoldDB" id="A0A6J6E8B1"/>
<name>A0A6J6E8B1_9ZZZZ</name>
<organism evidence="2">
    <name type="scientific">freshwater metagenome</name>
    <dbReference type="NCBI Taxonomy" id="449393"/>
    <lineage>
        <taxon>unclassified sequences</taxon>
        <taxon>metagenomes</taxon>
        <taxon>ecological metagenomes</taxon>
    </lineage>
</organism>
<evidence type="ECO:0000313" key="2">
    <source>
        <dbReference type="EMBL" id="CAB4571525.1"/>
    </source>
</evidence>
<gene>
    <name evidence="2" type="ORF">UFOPK1693_00747</name>
</gene>
<keyword evidence="1" id="KW-1133">Transmembrane helix</keyword>
<accession>A0A6J6E8B1</accession>
<reference evidence="2" key="1">
    <citation type="submission" date="2020-05" db="EMBL/GenBank/DDBJ databases">
        <authorList>
            <person name="Chiriac C."/>
            <person name="Salcher M."/>
            <person name="Ghai R."/>
            <person name="Kavagutti S V."/>
        </authorList>
    </citation>
    <scope>NUCLEOTIDE SEQUENCE</scope>
</reference>
<feature type="transmembrane region" description="Helical" evidence="1">
    <location>
        <begin position="138"/>
        <end position="162"/>
    </location>
</feature>
<evidence type="ECO:0000256" key="1">
    <source>
        <dbReference type="SAM" id="Phobius"/>
    </source>
</evidence>
<dbReference type="EMBL" id="CAEZTO010000009">
    <property type="protein sequence ID" value="CAB4571525.1"/>
    <property type="molecule type" value="Genomic_DNA"/>
</dbReference>
<dbReference type="PANTHER" id="PTHR37309:SF1">
    <property type="entry name" value="SLR0284 PROTEIN"/>
    <property type="match status" value="1"/>
</dbReference>
<feature type="transmembrane region" description="Helical" evidence="1">
    <location>
        <begin position="61"/>
        <end position="82"/>
    </location>
</feature>
<proteinExistence type="predicted"/>
<feature type="transmembrane region" description="Helical" evidence="1">
    <location>
        <begin position="27"/>
        <end position="49"/>
    </location>
</feature>
<feature type="transmembrane region" description="Helical" evidence="1">
    <location>
        <begin position="94"/>
        <end position="118"/>
    </location>
</feature>
<protein>
    <submittedName>
        <fullName evidence="2">Unannotated protein</fullName>
    </submittedName>
</protein>
<dbReference type="InterPro" id="IPR007165">
    <property type="entry name" value="Phage_holin_4_2"/>
</dbReference>